<accession>A0A840MPS0</accession>
<keyword evidence="9" id="KW-1133">Transmembrane helix</keyword>
<keyword evidence="5 11" id="KW-0418">Kinase</keyword>
<dbReference type="InterPro" id="IPR008271">
    <property type="entry name" value="Ser/Thr_kinase_AS"/>
</dbReference>
<feature type="region of interest" description="Disordered" evidence="8">
    <location>
        <begin position="339"/>
        <end position="358"/>
    </location>
</feature>
<dbReference type="EMBL" id="JACHHY010000013">
    <property type="protein sequence ID" value="MBB5019089.1"/>
    <property type="molecule type" value="Genomic_DNA"/>
</dbReference>
<keyword evidence="6 7" id="KW-0067">ATP-binding</keyword>
<dbReference type="EC" id="2.7.11.1" evidence="1"/>
<sequence>MHSFDHYQILSKLGQGAMGVVYKATDTRLDRPVALKVMSINLEPTLREQFAARLQQEARSAGRLNHPNIITIYECERVNDLPYIAMEFVDGPSLADMQETGKQLPIDKVLKILRQLLKGLSYAHQNSIVHRDIKPGNLMFTSTGVLKITDFGIAQMPASDLTQTDTPLGSPRYMSPEQVSAKRVDGRSDIFSCGVLLYEMLTGKAPFDADNVASVVYKILFEMPPAPIELNPAVPKWLSDLTMICLAKAPEQRFQSAEAMLDAVRGGLRERDEELVAHGTLIPKPEAVVAAKHPAPAAAGTKKKHAVGKPLAIWGGVLVAVGLLAVGVGVWLSTRLQPVTSPSQAPVVATQPTTLDPQANWKNAGAATLVTPPKVEPPAAVSLSESDEVVTQPDANAANSATASQPVPAGAAVVPLRTEKGGDSRGRKPTKDVKPDKPETPEPVRQPQIVREREPEPSPPAPKPAEQHRPRNNDNKSFWGKQLDCVRDGKCEAPVEQRTKRDR</sequence>
<evidence type="ECO:0000256" key="2">
    <source>
        <dbReference type="ARBA" id="ARBA00022527"/>
    </source>
</evidence>
<gene>
    <name evidence="11" type="ORF">HNQ59_002387</name>
</gene>
<protein>
    <recommendedName>
        <fullName evidence="1">non-specific serine/threonine protein kinase</fullName>
        <ecNumber evidence="1">2.7.11.1</ecNumber>
    </recommendedName>
</protein>
<name>A0A840MPS0_9PROT</name>
<keyword evidence="2" id="KW-0723">Serine/threonine-protein kinase</keyword>
<feature type="domain" description="Protein kinase" evidence="10">
    <location>
        <begin position="7"/>
        <end position="281"/>
    </location>
</feature>
<dbReference type="PROSITE" id="PS00108">
    <property type="entry name" value="PROTEIN_KINASE_ST"/>
    <property type="match status" value="1"/>
</dbReference>
<evidence type="ECO:0000313" key="11">
    <source>
        <dbReference type="EMBL" id="MBB5019089.1"/>
    </source>
</evidence>
<evidence type="ECO:0000259" key="10">
    <source>
        <dbReference type="PROSITE" id="PS50011"/>
    </source>
</evidence>
<dbReference type="Proteomes" id="UP000575898">
    <property type="component" value="Unassembled WGS sequence"/>
</dbReference>
<feature type="region of interest" description="Disordered" evidence="8">
    <location>
        <begin position="370"/>
        <end position="503"/>
    </location>
</feature>
<feature type="binding site" evidence="7">
    <location>
        <position position="36"/>
    </location>
    <ligand>
        <name>ATP</name>
        <dbReference type="ChEBI" id="CHEBI:30616"/>
    </ligand>
</feature>
<feature type="transmembrane region" description="Helical" evidence="9">
    <location>
        <begin position="311"/>
        <end position="332"/>
    </location>
</feature>
<dbReference type="InterPro" id="IPR017441">
    <property type="entry name" value="Protein_kinase_ATP_BS"/>
</dbReference>
<evidence type="ECO:0000313" key="12">
    <source>
        <dbReference type="Proteomes" id="UP000575898"/>
    </source>
</evidence>
<keyword evidence="9" id="KW-0812">Transmembrane</keyword>
<keyword evidence="9" id="KW-0472">Membrane</keyword>
<dbReference type="SMART" id="SM00220">
    <property type="entry name" value="S_TKc"/>
    <property type="match status" value="1"/>
</dbReference>
<evidence type="ECO:0000256" key="9">
    <source>
        <dbReference type="SAM" id="Phobius"/>
    </source>
</evidence>
<feature type="compositionally biased region" description="Polar residues" evidence="8">
    <location>
        <begin position="393"/>
        <end position="405"/>
    </location>
</feature>
<dbReference type="Gene3D" id="3.30.200.20">
    <property type="entry name" value="Phosphorylase Kinase, domain 1"/>
    <property type="match status" value="1"/>
</dbReference>
<evidence type="ECO:0000256" key="8">
    <source>
        <dbReference type="SAM" id="MobiDB-lite"/>
    </source>
</evidence>
<dbReference type="PROSITE" id="PS50011">
    <property type="entry name" value="PROTEIN_KINASE_DOM"/>
    <property type="match status" value="1"/>
</dbReference>
<dbReference type="GO" id="GO:0005524">
    <property type="term" value="F:ATP binding"/>
    <property type="evidence" value="ECO:0007669"/>
    <property type="project" value="UniProtKB-UniRule"/>
</dbReference>
<dbReference type="InterPro" id="IPR000719">
    <property type="entry name" value="Prot_kinase_dom"/>
</dbReference>
<proteinExistence type="predicted"/>
<evidence type="ECO:0000256" key="4">
    <source>
        <dbReference type="ARBA" id="ARBA00022741"/>
    </source>
</evidence>
<dbReference type="RefSeq" id="WP_281397211.1">
    <property type="nucleotide sequence ID" value="NZ_JACHHY010000013.1"/>
</dbReference>
<dbReference type="Pfam" id="PF00069">
    <property type="entry name" value="Pkinase"/>
    <property type="match status" value="1"/>
</dbReference>
<dbReference type="SUPFAM" id="SSF56112">
    <property type="entry name" value="Protein kinase-like (PK-like)"/>
    <property type="match status" value="1"/>
</dbReference>
<dbReference type="PANTHER" id="PTHR43289:SF6">
    <property type="entry name" value="SERINE_THREONINE-PROTEIN KINASE NEKL-3"/>
    <property type="match status" value="1"/>
</dbReference>
<dbReference type="InterPro" id="IPR011009">
    <property type="entry name" value="Kinase-like_dom_sf"/>
</dbReference>
<evidence type="ECO:0000256" key="7">
    <source>
        <dbReference type="PROSITE-ProRule" id="PRU10141"/>
    </source>
</evidence>
<reference evidence="11 12" key="1">
    <citation type="submission" date="2020-08" db="EMBL/GenBank/DDBJ databases">
        <title>Genomic Encyclopedia of Type Strains, Phase IV (KMG-IV): sequencing the most valuable type-strain genomes for metagenomic binning, comparative biology and taxonomic classification.</title>
        <authorList>
            <person name="Goeker M."/>
        </authorList>
    </citation>
    <scope>NUCLEOTIDE SEQUENCE [LARGE SCALE GENOMIC DNA]</scope>
    <source>
        <strain evidence="11 12">DSM 27165</strain>
    </source>
</reference>
<feature type="compositionally biased region" description="Basic and acidic residues" evidence="8">
    <location>
        <begin position="465"/>
        <end position="474"/>
    </location>
</feature>
<evidence type="ECO:0000256" key="6">
    <source>
        <dbReference type="ARBA" id="ARBA00022840"/>
    </source>
</evidence>
<evidence type="ECO:0000256" key="1">
    <source>
        <dbReference type="ARBA" id="ARBA00012513"/>
    </source>
</evidence>
<comment type="caution">
    <text evidence="11">The sequence shown here is derived from an EMBL/GenBank/DDBJ whole genome shotgun (WGS) entry which is preliminary data.</text>
</comment>
<keyword evidence="3 11" id="KW-0808">Transferase</keyword>
<evidence type="ECO:0000256" key="5">
    <source>
        <dbReference type="ARBA" id="ARBA00022777"/>
    </source>
</evidence>
<organism evidence="11 12">
    <name type="scientific">Chitinivorax tropicus</name>
    <dbReference type="NCBI Taxonomy" id="714531"/>
    <lineage>
        <taxon>Bacteria</taxon>
        <taxon>Pseudomonadati</taxon>
        <taxon>Pseudomonadota</taxon>
        <taxon>Betaproteobacteria</taxon>
        <taxon>Chitinivorax</taxon>
    </lineage>
</organism>
<dbReference type="PROSITE" id="PS00107">
    <property type="entry name" value="PROTEIN_KINASE_ATP"/>
    <property type="match status" value="1"/>
</dbReference>
<keyword evidence="12" id="KW-1185">Reference proteome</keyword>
<dbReference type="FunFam" id="1.10.510.10:FF:000021">
    <property type="entry name" value="Serine/threonine protein kinase"/>
    <property type="match status" value="1"/>
</dbReference>
<dbReference type="CDD" id="cd14014">
    <property type="entry name" value="STKc_PknB_like"/>
    <property type="match status" value="1"/>
</dbReference>
<evidence type="ECO:0000256" key="3">
    <source>
        <dbReference type="ARBA" id="ARBA00022679"/>
    </source>
</evidence>
<dbReference type="Gene3D" id="1.10.510.10">
    <property type="entry name" value="Transferase(Phosphotransferase) domain 1"/>
    <property type="match status" value="1"/>
</dbReference>
<keyword evidence="4 7" id="KW-0547">Nucleotide-binding</keyword>
<dbReference type="AlphaFoldDB" id="A0A840MPS0"/>
<dbReference type="GO" id="GO:0004674">
    <property type="term" value="F:protein serine/threonine kinase activity"/>
    <property type="evidence" value="ECO:0007669"/>
    <property type="project" value="UniProtKB-KW"/>
</dbReference>
<feature type="compositionally biased region" description="Basic and acidic residues" evidence="8">
    <location>
        <begin position="417"/>
        <end position="442"/>
    </location>
</feature>
<feature type="compositionally biased region" description="Basic and acidic residues" evidence="8">
    <location>
        <begin position="484"/>
        <end position="503"/>
    </location>
</feature>
<dbReference type="PANTHER" id="PTHR43289">
    <property type="entry name" value="MITOGEN-ACTIVATED PROTEIN KINASE KINASE KINASE 20-RELATED"/>
    <property type="match status" value="1"/>
</dbReference>